<dbReference type="AlphaFoldDB" id="A0AAE0KXJ5"/>
<dbReference type="Proteomes" id="UP001190700">
    <property type="component" value="Unassembled WGS sequence"/>
</dbReference>
<proteinExistence type="predicted"/>
<organism evidence="2 3">
    <name type="scientific">Cymbomonas tetramitiformis</name>
    <dbReference type="NCBI Taxonomy" id="36881"/>
    <lineage>
        <taxon>Eukaryota</taxon>
        <taxon>Viridiplantae</taxon>
        <taxon>Chlorophyta</taxon>
        <taxon>Pyramimonadophyceae</taxon>
        <taxon>Pyramimonadales</taxon>
        <taxon>Pyramimonadaceae</taxon>
        <taxon>Cymbomonas</taxon>
    </lineage>
</organism>
<evidence type="ECO:0000313" key="3">
    <source>
        <dbReference type="Proteomes" id="UP001190700"/>
    </source>
</evidence>
<feature type="region of interest" description="Disordered" evidence="1">
    <location>
        <begin position="1"/>
        <end position="76"/>
    </location>
</feature>
<gene>
    <name evidence="2" type="ORF">CYMTET_27045</name>
</gene>
<feature type="region of interest" description="Disordered" evidence="1">
    <location>
        <begin position="104"/>
        <end position="145"/>
    </location>
</feature>
<feature type="compositionally biased region" description="Polar residues" evidence="1">
    <location>
        <begin position="106"/>
        <end position="134"/>
    </location>
</feature>
<reference evidence="2 3" key="1">
    <citation type="journal article" date="2015" name="Genome Biol. Evol.">
        <title>Comparative Genomics of a Bacterivorous Green Alga Reveals Evolutionary Causalities and Consequences of Phago-Mixotrophic Mode of Nutrition.</title>
        <authorList>
            <person name="Burns J.A."/>
            <person name="Paasch A."/>
            <person name="Narechania A."/>
            <person name="Kim E."/>
        </authorList>
    </citation>
    <scope>NUCLEOTIDE SEQUENCE [LARGE SCALE GENOMIC DNA]</scope>
    <source>
        <strain evidence="2 3">PLY_AMNH</strain>
    </source>
</reference>
<comment type="caution">
    <text evidence="2">The sequence shown here is derived from an EMBL/GenBank/DDBJ whole genome shotgun (WGS) entry which is preliminary data.</text>
</comment>
<sequence length="145" mass="14885">MTPKCSNRNWEHPGLKATGGRLHSASTTASSSISGTTAPVSTLQGGSMSFLRAPGTAHSSNRGASPSNHQKYSPPLPRFRITQCMALANQVRTLFGTRLAVGLGQGKTSAEASPRNQPQEPSGITGSTGASQTGRPPCEALGPAT</sequence>
<name>A0AAE0KXJ5_9CHLO</name>
<dbReference type="EMBL" id="LGRX02014725">
    <property type="protein sequence ID" value="KAK3264199.1"/>
    <property type="molecule type" value="Genomic_DNA"/>
</dbReference>
<feature type="compositionally biased region" description="Polar residues" evidence="1">
    <location>
        <begin position="57"/>
        <end position="71"/>
    </location>
</feature>
<accession>A0AAE0KXJ5</accession>
<protein>
    <submittedName>
        <fullName evidence="2">Uncharacterized protein</fullName>
    </submittedName>
</protein>
<evidence type="ECO:0000256" key="1">
    <source>
        <dbReference type="SAM" id="MobiDB-lite"/>
    </source>
</evidence>
<keyword evidence="3" id="KW-1185">Reference proteome</keyword>
<evidence type="ECO:0000313" key="2">
    <source>
        <dbReference type="EMBL" id="KAK3264199.1"/>
    </source>
</evidence>
<feature type="compositionally biased region" description="Low complexity" evidence="1">
    <location>
        <begin position="24"/>
        <end position="38"/>
    </location>
</feature>